<proteinExistence type="predicted"/>
<accession>A0A1T4MAW6</accession>
<evidence type="ECO:0000256" key="1">
    <source>
        <dbReference type="ARBA" id="ARBA00004141"/>
    </source>
</evidence>
<comment type="subcellular location">
    <subcellularLocation>
        <location evidence="1">Membrane</location>
        <topology evidence="1">Multi-pass membrane protein</topology>
    </subcellularLocation>
</comment>
<evidence type="ECO:0000256" key="3">
    <source>
        <dbReference type="ARBA" id="ARBA00022989"/>
    </source>
</evidence>
<evidence type="ECO:0000313" key="7">
    <source>
        <dbReference type="EMBL" id="SJZ64021.1"/>
    </source>
</evidence>
<keyword evidence="7" id="KW-0378">Hydrolase</keyword>
<dbReference type="Gene3D" id="2.40.50.140">
    <property type="entry name" value="Nucleic acid-binding proteins"/>
    <property type="match status" value="1"/>
</dbReference>
<dbReference type="InterPro" id="IPR002810">
    <property type="entry name" value="NfeD-like_C"/>
</dbReference>
<dbReference type="Pfam" id="PF01957">
    <property type="entry name" value="NfeD"/>
    <property type="match status" value="1"/>
</dbReference>
<protein>
    <submittedName>
        <fullName evidence="7">Membrane protein implicated in regulation of membrane protease activity</fullName>
    </submittedName>
</protein>
<evidence type="ECO:0000256" key="5">
    <source>
        <dbReference type="SAM" id="Phobius"/>
    </source>
</evidence>
<evidence type="ECO:0000259" key="6">
    <source>
        <dbReference type="Pfam" id="PF01957"/>
    </source>
</evidence>
<keyword evidence="7" id="KW-0645">Protease</keyword>
<dbReference type="GO" id="GO:0008233">
    <property type="term" value="F:peptidase activity"/>
    <property type="evidence" value="ECO:0007669"/>
    <property type="project" value="UniProtKB-KW"/>
</dbReference>
<dbReference type="PANTHER" id="PTHR33507">
    <property type="entry name" value="INNER MEMBRANE PROTEIN YBBJ"/>
    <property type="match status" value="1"/>
</dbReference>
<dbReference type="GO" id="GO:0006508">
    <property type="term" value="P:proteolysis"/>
    <property type="evidence" value="ECO:0007669"/>
    <property type="project" value="UniProtKB-KW"/>
</dbReference>
<dbReference type="RefSeq" id="WP_078933811.1">
    <property type="nucleotide sequence ID" value="NZ_FUWG01000015.1"/>
</dbReference>
<dbReference type="AlphaFoldDB" id="A0A1T4MAW6"/>
<evidence type="ECO:0000256" key="4">
    <source>
        <dbReference type="ARBA" id="ARBA00023136"/>
    </source>
</evidence>
<sequence length="150" mass="16746">MISFITSNLPWFWLGILVLCIIIEGITMSLTTFWAGIAAVPFIFISKTPLPFRWQLLIFALLTVALIVFTRPFAVKKLKIGKENNTNVNALEGQEVLVVQKITKFNKGYVKAKNGVVWTAESEDSTDIQKDSVCIVKKVSGNTLVVARKE</sequence>
<keyword evidence="4 5" id="KW-0472">Membrane</keyword>
<dbReference type="PANTHER" id="PTHR33507:SF3">
    <property type="entry name" value="INNER MEMBRANE PROTEIN YBBJ"/>
    <property type="match status" value="1"/>
</dbReference>
<feature type="transmembrane region" description="Helical" evidence="5">
    <location>
        <begin position="56"/>
        <end position="74"/>
    </location>
</feature>
<name>A0A1T4MAW6_TREPO</name>
<keyword evidence="3 5" id="KW-1133">Transmembrane helix</keyword>
<dbReference type="InterPro" id="IPR012340">
    <property type="entry name" value="NA-bd_OB-fold"/>
</dbReference>
<feature type="transmembrane region" description="Helical" evidence="5">
    <location>
        <begin position="12"/>
        <end position="44"/>
    </location>
</feature>
<keyword evidence="8" id="KW-1185">Reference proteome</keyword>
<keyword evidence="2 5" id="KW-0812">Transmembrane</keyword>
<gene>
    <name evidence="7" type="ORF">SAMN02745149_01911</name>
</gene>
<dbReference type="InterPro" id="IPR052165">
    <property type="entry name" value="Membrane_assoc_protease"/>
</dbReference>
<feature type="domain" description="NfeD-like C-terminal" evidence="6">
    <location>
        <begin position="89"/>
        <end position="147"/>
    </location>
</feature>
<dbReference type="STRING" id="261392.SAMN02745149_01911"/>
<dbReference type="OrthoDB" id="5054at2"/>
<dbReference type="GO" id="GO:0005886">
    <property type="term" value="C:plasma membrane"/>
    <property type="evidence" value="ECO:0007669"/>
    <property type="project" value="TreeGrafter"/>
</dbReference>
<organism evidence="7 8">
    <name type="scientific">Treponema porcinum</name>
    <dbReference type="NCBI Taxonomy" id="261392"/>
    <lineage>
        <taxon>Bacteria</taxon>
        <taxon>Pseudomonadati</taxon>
        <taxon>Spirochaetota</taxon>
        <taxon>Spirochaetia</taxon>
        <taxon>Spirochaetales</taxon>
        <taxon>Treponemataceae</taxon>
        <taxon>Treponema</taxon>
    </lineage>
</organism>
<reference evidence="7 8" key="1">
    <citation type="submission" date="2017-02" db="EMBL/GenBank/DDBJ databases">
        <authorList>
            <person name="Peterson S.W."/>
        </authorList>
    </citation>
    <scope>NUCLEOTIDE SEQUENCE [LARGE SCALE GENOMIC DNA]</scope>
    <source>
        <strain evidence="7 8">ATCC BAA-908</strain>
    </source>
</reference>
<dbReference type="Proteomes" id="UP000190423">
    <property type="component" value="Unassembled WGS sequence"/>
</dbReference>
<dbReference type="GeneID" id="78317191"/>
<evidence type="ECO:0000256" key="2">
    <source>
        <dbReference type="ARBA" id="ARBA00022692"/>
    </source>
</evidence>
<dbReference type="EMBL" id="FUWG01000015">
    <property type="protein sequence ID" value="SJZ64021.1"/>
    <property type="molecule type" value="Genomic_DNA"/>
</dbReference>
<evidence type="ECO:0000313" key="8">
    <source>
        <dbReference type="Proteomes" id="UP000190423"/>
    </source>
</evidence>